<dbReference type="PANTHER" id="PTHR42924:SF3">
    <property type="entry name" value="POLYMERASE_HISTIDINOL PHOSPHATASE N-TERMINAL DOMAIN-CONTAINING PROTEIN"/>
    <property type="match status" value="1"/>
</dbReference>
<evidence type="ECO:0000313" key="3">
    <source>
        <dbReference type="Proteomes" id="UP000449710"/>
    </source>
</evidence>
<dbReference type="GO" id="GO:0035312">
    <property type="term" value="F:5'-3' DNA exonuclease activity"/>
    <property type="evidence" value="ECO:0007669"/>
    <property type="project" value="TreeGrafter"/>
</dbReference>
<dbReference type="GO" id="GO:0004534">
    <property type="term" value="F:5'-3' RNA exonuclease activity"/>
    <property type="evidence" value="ECO:0007669"/>
    <property type="project" value="TreeGrafter"/>
</dbReference>
<comment type="caution">
    <text evidence="2">The sequence shown here is derived from an EMBL/GenBank/DDBJ whole genome shotgun (WGS) entry which is preliminary data.</text>
</comment>
<dbReference type="CDD" id="cd07432">
    <property type="entry name" value="PHP_HisPPase"/>
    <property type="match status" value="1"/>
</dbReference>
<feature type="domain" description="Polymerase/histidinol phosphatase N-terminal" evidence="1">
    <location>
        <begin position="3"/>
        <end position="70"/>
    </location>
</feature>
<dbReference type="AlphaFoldDB" id="A0AA44BEQ4"/>
<dbReference type="InterPro" id="IPR003141">
    <property type="entry name" value="Pol/His_phosphatase_N"/>
</dbReference>
<evidence type="ECO:0000259" key="1">
    <source>
        <dbReference type="SMART" id="SM00481"/>
    </source>
</evidence>
<organism evidence="2 3">
    <name type="scientific">Isachenkonia alkalipeptolytica</name>
    <dbReference type="NCBI Taxonomy" id="2565777"/>
    <lineage>
        <taxon>Bacteria</taxon>
        <taxon>Bacillati</taxon>
        <taxon>Bacillota</taxon>
        <taxon>Clostridia</taxon>
        <taxon>Eubacteriales</taxon>
        <taxon>Clostridiaceae</taxon>
        <taxon>Isachenkonia</taxon>
    </lineage>
</organism>
<dbReference type="Proteomes" id="UP000449710">
    <property type="component" value="Unassembled WGS sequence"/>
</dbReference>
<dbReference type="PANTHER" id="PTHR42924">
    <property type="entry name" value="EXONUCLEASE"/>
    <property type="match status" value="1"/>
</dbReference>
<dbReference type="InterPro" id="IPR004013">
    <property type="entry name" value="PHP_dom"/>
</dbReference>
<gene>
    <name evidence="2" type="ORF">ISALK_04690</name>
</gene>
<sequence length="220" mass="24522">MIIDLHVHEKRHSGDSVLSLEDAVWQARKLGLDGICITDHDNNNIKDFAKKYSEKVDFPIFVGAEIFTAEGDFVVFGLDDIPEETLSAQKLLNLVEEADGVAIAAHPYRNNFRSLRDHSYDLEGFWAVEAFNGTTEPKKNEQALFMAGDINMPIIGASDAHQIKDLGKMATCFTSSIHCEKDLIEAIKSRQVYPVQWTAKGYQPVTTVKVPQRAVSANNL</sequence>
<dbReference type="SMART" id="SM00481">
    <property type="entry name" value="POLIIIAc"/>
    <property type="match status" value="1"/>
</dbReference>
<protein>
    <submittedName>
        <fullName evidence="2">PHP domain-containing protein</fullName>
    </submittedName>
</protein>
<reference evidence="2 3" key="1">
    <citation type="submission" date="2019-04" db="EMBL/GenBank/DDBJ databases">
        <title>Isachenkonia alkalipeptolytica gen. nov. sp. nov. a new anaerobic, alkiliphilic organothrophic bacterium capable to reduce synthesized ferrihydrite isolated from a soda lake.</title>
        <authorList>
            <person name="Toshchakov S.V."/>
            <person name="Zavarzina D.G."/>
            <person name="Zhilina T.N."/>
            <person name="Kostrikina N.A."/>
            <person name="Kublanov I.V."/>
        </authorList>
    </citation>
    <scope>NUCLEOTIDE SEQUENCE [LARGE SCALE GENOMIC DNA]</scope>
    <source>
        <strain evidence="2 3">Z-1701</strain>
    </source>
</reference>
<dbReference type="Pfam" id="PF13263">
    <property type="entry name" value="PHP_C"/>
    <property type="match status" value="1"/>
</dbReference>
<dbReference type="EMBL" id="SUMG01000004">
    <property type="protein sequence ID" value="NBG87791.1"/>
    <property type="molecule type" value="Genomic_DNA"/>
</dbReference>
<dbReference type="InterPro" id="IPR016195">
    <property type="entry name" value="Pol/histidinol_Pase-like"/>
</dbReference>
<proteinExistence type="predicted"/>
<keyword evidence="3" id="KW-1185">Reference proteome</keyword>
<dbReference type="Pfam" id="PF02811">
    <property type="entry name" value="PHP"/>
    <property type="match status" value="1"/>
</dbReference>
<evidence type="ECO:0000313" key="2">
    <source>
        <dbReference type="EMBL" id="NBG87791.1"/>
    </source>
</evidence>
<dbReference type="RefSeq" id="WP_160719621.1">
    <property type="nucleotide sequence ID" value="NZ_SUMG01000004.1"/>
</dbReference>
<dbReference type="InterPro" id="IPR052018">
    <property type="entry name" value="PHP_domain"/>
</dbReference>
<dbReference type="Gene3D" id="3.20.20.140">
    <property type="entry name" value="Metal-dependent hydrolases"/>
    <property type="match status" value="1"/>
</dbReference>
<accession>A0AA44BEQ4</accession>
<dbReference type="SUPFAM" id="SSF89550">
    <property type="entry name" value="PHP domain-like"/>
    <property type="match status" value="1"/>
</dbReference>
<name>A0AA44BEQ4_9CLOT</name>